<accession>A0A0J6FKE0</accession>
<reference evidence="2" key="2">
    <citation type="journal article" date="2009" name="Genome Res.">
        <title>Comparative genomic analyses of the human fungal pathogens Coccidioides and their relatives.</title>
        <authorList>
            <person name="Sharpton T.J."/>
            <person name="Stajich J.E."/>
            <person name="Rounsley S.D."/>
            <person name="Gardner M.J."/>
            <person name="Wortman J.R."/>
            <person name="Jordar V.S."/>
            <person name="Maiti R."/>
            <person name="Kodira C.D."/>
            <person name="Neafsey D.E."/>
            <person name="Zeng Q."/>
            <person name="Hung C.-Y."/>
            <person name="McMahan C."/>
            <person name="Muszewska A."/>
            <person name="Grynberg M."/>
            <person name="Mandel M.A."/>
            <person name="Kellner E.M."/>
            <person name="Barker B.M."/>
            <person name="Galgiani J.N."/>
            <person name="Orbach M.J."/>
            <person name="Kirkland T.N."/>
            <person name="Cole G.T."/>
            <person name="Henn M.R."/>
            <person name="Birren B.W."/>
            <person name="Taylor J.W."/>
        </authorList>
    </citation>
    <scope>NUCLEOTIDE SEQUENCE [LARGE SCALE GENOMIC DNA]</scope>
    <source>
        <strain evidence="2">RMSCC 3488</strain>
    </source>
</reference>
<evidence type="ECO:0000313" key="2">
    <source>
        <dbReference type="Proteomes" id="UP000054567"/>
    </source>
</evidence>
<organism evidence="1 2">
    <name type="scientific">Coccidioides posadasii RMSCC 3488</name>
    <dbReference type="NCBI Taxonomy" id="454284"/>
    <lineage>
        <taxon>Eukaryota</taxon>
        <taxon>Fungi</taxon>
        <taxon>Dikarya</taxon>
        <taxon>Ascomycota</taxon>
        <taxon>Pezizomycotina</taxon>
        <taxon>Eurotiomycetes</taxon>
        <taxon>Eurotiomycetidae</taxon>
        <taxon>Onygenales</taxon>
        <taxon>Onygenaceae</taxon>
        <taxon>Coccidioides</taxon>
    </lineage>
</organism>
<proteinExistence type="predicted"/>
<name>A0A0J6FKE0_COCPO</name>
<sequence length="149" mass="16858">MSLCAGARRVFEFWEDLLASIISELDSDNSWPLHRELLSGAWRSNNKASHFHPTQLTSLSAPKSAECLYWQGRATLAPLLTHVGMPQVVICINPIPLGYGMPEKPDSYEDLSQKGQNQSSKLYYSALCHKYFEGMTSKRNSPPLRRYQP</sequence>
<dbReference type="VEuPathDB" id="FungiDB:CPAG_07104"/>
<dbReference type="Proteomes" id="UP000054567">
    <property type="component" value="Unassembled WGS sequence"/>
</dbReference>
<protein>
    <submittedName>
        <fullName evidence="1">Uncharacterized protein</fullName>
    </submittedName>
</protein>
<dbReference type="AlphaFoldDB" id="A0A0J6FKE0"/>
<evidence type="ECO:0000313" key="1">
    <source>
        <dbReference type="EMBL" id="KMM70793.1"/>
    </source>
</evidence>
<reference evidence="1 2" key="1">
    <citation type="submission" date="2007-06" db="EMBL/GenBank/DDBJ databases">
        <title>The Genome Sequence of Coccidioides posadasii RMSCC_3488.</title>
        <authorList>
            <consortium name="Coccidioides Genome Resources Consortium"/>
            <consortium name="The Broad Institute Genome Sequencing Platform"/>
            <person name="Henn M.R."/>
            <person name="Sykes S."/>
            <person name="Young S."/>
            <person name="Jaffe D."/>
            <person name="Berlin A."/>
            <person name="Alvarez P."/>
            <person name="Butler J."/>
            <person name="Gnerre S."/>
            <person name="Grabherr M."/>
            <person name="Mauceli E."/>
            <person name="Brockman W."/>
            <person name="Kodira C."/>
            <person name="Alvarado L."/>
            <person name="Zeng Q."/>
            <person name="Crawford M."/>
            <person name="Antoine C."/>
            <person name="Devon K."/>
            <person name="Galgiani J."/>
            <person name="Orsborn K."/>
            <person name="Lewis M.L."/>
            <person name="Nusbaum C."/>
            <person name="Galagan J."/>
            <person name="Birren B."/>
        </authorList>
    </citation>
    <scope>NUCLEOTIDE SEQUENCE [LARGE SCALE GENOMIC DNA]</scope>
    <source>
        <strain evidence="1 2">RMSCC 3488</strain>
    </source>
</reference>
<reference evidence="2" key="3">
    <citation type="journal article" date="2010" name="Genome Res.">
        <title>Population genomic sequencing of Coccidioides fungi reveals recent hybridization and transposon control.</title>
        <authorList>
            <person name="Neafsey D.E."/>
            <person name="Barker B.M."/>
            <person name="Sharpton T.J."/>
            <person name="Stajich J.E."/>
            <person name="Park D.J."/>
            <person name="Whiston E."/>
            <person name="Hung C.-Y."/>
            <person name="McMahan C."/>
            <person name="White J."/>
            <person name="Sykes S."/>
            <person name="Heiman D."/>
            <person name="Young S."/>
            <person name="Zeng Q."/>
            <person name="Abouelleil A."/>
            <person name="Aftuck L."/>
            <person name="Bessette D."/>
            <person name="Brown A."/>
            <person name="FitzGerald M."/>
            <person name="Lui A."/>
            <person name="Macdonald J.P."/>
            <person name="Priest M."/>
            <person name="Orbach M.J."/>
            <person name="Galgiani J.N."/>
            <person name="Kirkland T.N."/>
            <person name="Cole G.T."/>
            <person name="Birren B.W."/>
            <person name="Henn M.R."/>
            <person name="Taylor J.W."/>
            <person name="Rounsley S.D."/>
        </authorList>
    </citation>
    <scope>NUCLEOTIDE SEQUENCE [LARGE SCALE GENOMIC DNA]</scope>
    <source>
        <strain evidence="2">RMSCC 3488</strain>
    </source>
</reference>
<dbReference type="EMBL" id="DS268112">
    <property type="protein sequence ID" value="KMM70793.1"/>
    <property type="molecule type" value="Genomic_DNA"/>
</dbReference>
<gene>
    <name evidence="1" type="ORF">CPAG_07104</name>
</gene>